<dbReference type="EMBL" id="JBHTLX010000022">
    <property type="protein sequence ID" value="MFD1249685.1"/>
    <property type="molecule type" value="Genomic_DNA"/>
</dbReference>
<dbReference type="InterPro" id="IPR003660">
    <property type="entry name" value="HAMP_dom"/>
</dbReference>
<name>A0ABW3W3K8_9ACTN</name>
<dbReference type="Gene3D" id="6.10.340.10">
    <property type="match status" value="1"/>
</dbReference>
<dbReference type="SMART" id="SM00388">
    <property type="entry name" value="HisKA"/>
    <property type="match status" value="1"/>
</dbReference>
<evidence type="ECO:0000256" key="2">
    <source>
        <dbReference type="ARBA" id="ARBA00004236"/>
    </source>
</evidence>
<keyword evidence="10 11" id="KW-0472">Membrane</keyword>
<dbReference type="InterPro" id="IPR003594">
    <property type="entry name" value="HATPase_dom"/>
</dbReference>
<dbReference type="GO" id="GO:0016301">
    <property type="term" value="F:kinase activity"/>
    <property type="evidence" value="ECO:0007669"/>
    <property type="project" value="UniProtKB-KW"/>
</dbReference>
<dbReference type="PANTHER" id="PTHR45436">
    <property type="entry name" value="SENSOR HISTIDINE KINASE YKOH"/>
    <property type="match status" value="1"/>
</dbReference>
<dbReference type="EC" id="2.7.13.3" evidence="3"/>
<dbReference type="CDD" id="cd00082">
    <property type="entry name" value="HisKA"/>
    <property type="match status" value="1"/>
</dbReference>
<dbReference type="Pfam" id="PF00672">
    <property type="entry name" value="HAMP"/>
    <property type="match status" value="1"/>
</dbReference>
<keyword evidence="7 14" id="KW-0418">Kinase</keyword>
<dbReference type="PANTHER" id="PTHR45436:SF5">
    <property type="entry name" value="SENSOR HISTIDINE KINASE TRCS"/>
    <property type="match status" value="1"/>
</dbReference>
<keyword evidence="5" id="KW-0808">Transferase</keyword>
<evidence type="ECO:0000256" key="11">
    <source>
        <dbReference type="SAM" id="Phobius"/>
    </source>
</evidence>
<comment type="caution">
    <text evidence="14">The sequence shown here is derived from an EMBL/GenBank/DDBJ whole genome shotgun (WGS) entry which is preliminary data.</text>
</comment>
<gene>
    <name evidence="14" type="ORF">ACFQ3F_17945</name>
</gene>
<dbReference type="SUPFAM" id="SSF55874">
    <property type="entry name" value="ATPase domain of HSP90 chaperone/DNA topoisomerase II/histidine kinase"/>
    <property type="match status" value="1"/>
</dbReference>
<dbReference type="RefSeq" id="WP_367918722.1">
    <property type="nucleotide sequence ID" value="NZ_BAABAC010000014.1"/>
</dbReference>
<feature type="transmembrane region" description="Helical" evidence="11">
    <location>
        <begin position="20"/>
        <end position="45"/>
    </location>
</feature>
<protein>
    <recommendedName>
        <fullName evidence="3">histidine kinase</fullName>
        <ecNumber evidence="3">2.7.13.3</ecNumber>
    </recommendedName>
</protein>
<dbReference type="PROSITE" id="PS50885">
    <property type="entry name" value="HAMP"/>
    <property type="match status" value="1"/>
</dbReference>
<feature type="transmembrane region" description="Helical" evidence="11">
    <location>
        <begin position="165"/>
        <end position="189"/>
    </location>
</feature>
<evidence type="ECO:0000259" key="12">
    <source>
        <dbReference type="PROSITE" id="PS50109"/>
    </source>
</evidence>
<dbReference type="InterPro" id="IPR005467">
    <property type="entry name" value="His_kinase_dom"/>
</dbReference>
<accession>A0ABW3W3K8</accession>
<dbReference type="InterPro" id="IPR004358">
    <property type="entry name" value="Sig_transdc_His_kin-like_C"/>
</dbReference>
<dbReference type="InterPro" id="IPR036890">
    <property type="entry name" value="HATPase_C_sf"/>
</dbReference>
<keyword evidence="15" id="KW-1185">Reference proteome</keyword>
<keyword evidence="9" id="KW-0902">Two-component regulatory system</keyword>
<dbReference type="Proteomes" id="UP001597229">
    <property type="component" value="Unassembled WGS sequence"/>
</dbReference>
<keyword evidence="8 11" id="KW-1133">Transmembrane helix</keyword>
<evidence type="ECO:0000313" key="14">
    <source>
        <dbReference type="EMBL" id="MFD1249685.1"/>
    </source>
</evidence>
<evidence type="ECO:0000313" key="15">
    <source>
        <dbReference type="Proteomes" id="UP001597229"/>
    </source>
</evidence>
<comment type="subcellular location">
    <subcellularLocation>
        <location evidence="2">Cell membrane</location>
    </subcellularLocation>
</comment>
<evidence type="ECO:0000256" key="5">
    <source>
        <dbReference type="ARBA" id="ARBA00022679"/>
    </source>
</evidence>
<proteinExistence type="predicted"/>
<evidence type="ECO:0000256" key="10">
    <source>
        <dbReference type="ARBA" id="ARBA00023136"/>
    </source>
</evidence>
<dbReference type="InterPro" id="IPR050428">
    <property type="entry name" value="TCS_sensor_his_kinase"/>
</dbReference>
<keyword evidence="4" id="KW-0597">Phosphoprotein</keyword>
<dbReference type="SMART" id="SM00304">
    <property type="entry name" value="HAMP"/>
    <property type="match status" value="2"/>
</dbReference>
<evidence type="ECO:0000256" key="4">
    <source>
        <dbReference type="ARBA" id="ARBA00022553"/>
    </source>
</evidence>
<dbReference type="SMART" id="SM00387">
    <property type="entry name" value="HATPase_c"/>
    <property type="match status" value="1"/>
</dbReference>
<dbReference type="Gene3D" id="1.10.287.130">
    <property type="match status" value="1"/>
</dbReference>
<dbReference type="Pfam" id="PF00512">
    <property type="entry name" value="HisKA"/>
    <property type="match status" value="1"/>
</dbReference>
<dbReference type="InterPro" id="IPR003661">
    <property type="entry name" value="HisK_dim/P_dom"/>
</dbReference>
<evidence type="ECO:0000256" key="8">
    <source>
        <dbReference type="ARBA" id="ARBA00022989"/>
    </source>
</evidence>
<dbReference type="Gene3D" id="3.30.565.10">
    <property type="entry name" value="Histidine kinase-like ATPase, C-terminal domain"/>
    <property type="match status" value="1"/>
</dbReference>
<evidence type="ECO:0000256" key="9">
    <source>
        <dbReference type="ARBA" id="ARBA00023012"/>
    </source>
</evidence>
<dbReference type="PRINTS" id="PR00344">
    <property type="entry name" value="BCTRLSENSOR"/>
</dbReference>
<evidence type="ECO:0000259" key="13">
    <source>
        <dbReference type="PROSITE" id="PS50885"/>
    </source>
</evidence>
<comment type="catalytic activity">
    <reaction evidence="1">
        <text>ATP + protein L-histidine = ADP + protein N-phospho-L-histidine.</text>
        <dbReference type="EC" id="2.7.13.3"/>
    </reaction>
</comment>
<feature type="domain" description="Histidine kinase" evidence="12">
    <location>
        <begin position="251"/>
        <end position="449"/>
    </location>
</feature>
<keyword evidence="6 11" id="KW-0812">Transmembrane</keyword>
<evidence type="ECO:0000256" key="6">
    <source>
        <dbReference type="ARBA" id="ARBA00022692"/>
    </source>
</evidence>
<evidence type="ECO:0000256" key="3">
    <source>
        <dbReference type="ARBA" id="ARBA00012438"/>
    </source>
</evidence>
<dbReference type="SUPFAM" id="SSF47384">
    <property type="entry name" value="Homodimeric domain of signal transducing histidine kinase"/>
    <property type="match status" value="1"/>
</dbReference>
<feature type="domain" description="HAMP" evidence="13">
    <location>
        <begin position="190"/>
        <end position="243"/>
    </location>
</feature>
<evidence type="ECO:0000256" key="7">
    <source>
        <dbReference type="ARBA" id="ARBA00022777"/>
    </source>
</evidence>
<reference evidence="15" key="1">
    <citation type="journal article" date="2019" name="Int. J. Syst. Evol. Microbiol.">
        <title>The Global Catalogue of Microorganisms (GCM) 10K type strain sequencing project: providing services to taxonomists for standard genome sequencing and annotation.</title>
        <authorList>
            <consortium name="The Broad Institute Genomics Platform"/>
            <consortium name="The Broad Institute Genome Sequencing Center for Infectious Disease"/>
            <person name="Wu L."/>
            <person name="Ma J."/>
        </authorList>
    </citation>
    <scope>NUCLEOTIDE SEQUENCE [LARGE SCALE GENOMIC DNA]</scope>
    <source>
        <strain evidence="15">CCUG 52478</strain>
    </source>
</reference>
<dbReference type="Pfam" id="PF02518">
    <property type="entry name" value="HATPase_c"/>
    <property type="match status" value="1"/>
</dbReference>
<dbReference type="PROSITE" id="PS50109">
    <property type="entry name" value="HIS_KIN"/>
    <property type="match status" value="1"/>
</dbReference>
<dbReference type="InterPro" id="IPR036097">
    <property type="entry name" value="HisK_dim/P_sf"/>
</dbReference>
<organism evidence="14 15">
    <name type="scientific">Nocardioides ginsengisoli</name>
    <dbReference type="NCBI Taxonomy" id="363868"/>
    <lineage>
        <taxon>Bacteria</taxon>
        <taxon>Bacillati</taxon>
        <taxon>Actinomycetota</taxon>
        <taxon>Actinomycetes</taxon>
        <taxon>Propionibacteriales</taxon>
        <taxon>Nocardioidaceae</taxon>
        <taxon>Nocardioides</taxon>
    </lineage>
</organism>
<sequence length="449" mass="47213">MTGAGRRPARWRGAGDSFHTQLVAVSASVTALVVIALTILVQLVLAQSTNRSVDRVLVDRSATVVAALTLDPQGRPQVPADELDAGVAVYDDTGTLVAGSVPDADRDTYADLSHSPRPRNVSPSDTDTIRLRAQPFTLRAGAGPPVRGVVVLTERMAPYERSEMLALWVSVGAGVLMILLASALTWWVARRALAPVAAMTLTADDWSEHDLGQRFDLGPGRGEIAGLGRTLDRLLDRVAAAIRSEQRLTAEVAHELRTPLAAVQANADLALLDDDLTPHLRESLDEIAQAARRMAAAIDDLLDLARSAAGHGAPESCVLLDAVRDALDVTDLTTATVAVDPALRVLLPAPLVVRALAPVLDNARRLAASRVEVSAHVIRSGQVALYVDDDGPGVPPTAREEIFEPGRTGGTGAGLGLPLARRIARSMGGDVLLADGPLSTRVVLTLPAA</sequence>
<evidence type="ECO:0000256" key="1">
    <source>
        <dbReference type="ARBA" id="ARBA00000085"/>
    </source>
</evidence>